<name>A0A318TKY6_9BRAD</name>
<comment type="caution">
    <text evidence="1">The sequence shown here is derived from an EMBL/GenBank/DDBJ whole genome shotgun (WGS) entry which is preliminary data.</text>
</comment>
<dbReference type="AlphaFoldDB" id="A0A318TKY6"/>
<reference evidence="1 2" key="1">
    <citation type="submission" date="2018-06" db="EMBL/GenBank/DDBJ databases">
        <title>Genomic Encyclopedia of Archaeal and Bacterial Type Strains, Phase II (KMG-II): from individual species to whole genera.</title>
        <authorList>
            <person name="Goeker M."/>
        </authorList>
    </citation>
    <scope>NUCLEOTIDE SEQUENCE [LARGE SCALE GENOMIC DNA]</scope>
    <source>
        <strain evidence="1 2">JCM 11668</strain>
    </source>
</reference>
<accession>A0A318TKY6</accession>
<protein>
    <submittedName>
        <fullName evidence="1">Uncharacterized protein</fullName>
    </submittedName>
</protein>
<dbReference type="Proteomes" id="UP000248148">
    <property type="component" value="Unassembled WGS sequence"/>
</dbReference>
<dbReference type="RefSeq" id="WP_245407603.1">
    <property type="nucleotide sequence ID" value="NZ_QJTI01000003.1"/>
</dbReference>
<organism evidence="1 2">
    <name type="scientific">Rhodopseudomonas faecalis</name>
    <dbReference type="NCBI Taxonomy" id="99655"/>
    <lineage>
        <taxon>Bacteria</taxon>
        <taxon>Pseudomonadati</taxon>
        <taxon>Pseudomonadota</taxon>
        <taxon>Alphaproteobacteria</taxon>
        <taxon>Hyphomicrobiales</taxon>
        <taxon>Nitrobacteraceae</taxon>
        <taxon>Rhodopseudomonas</taxon>
    </lineage>
</organism>
<keyword evidence="2" id="KW-1185">Reference proteome</keyword>
<proteinExistence type="predicted"/>
<sequence>MRFSAKSSALWRQVIVKTGLTLGVVSAVGLSAAIARAEERPSWLSYASSVSPAAPFGQPRAVAAAAKHDADDVDTEHIFGFSMGSDIGKAGEVELEVENIGRFGKRFGSYFGGGTLAQMKFVLTDRFRVAPGVSFGTNQISDIPGMANNHRSAFAGASMEFRYKVLDRNEMPFGLTVHAAPGWSRVDDATGLDQLSYGSEFAALIDKELIEDRLFAAVNFWFSAGSARDLANSWTHASDFAVHTALSYKVNSDLIIGGEARYVRAYHGASLDNLAGNALFIGPTFSVHLAKNVGLSGTFSTQVAGKAINDHNRYDLEHFERHEALLRFNYLF</sequence>
<evidence type="ECO:0000313" key="2">
    <source>
        <dbReference type="Proteomes" id="UP000248148"/>
    </source>
</evidence>
<gene>
    <name evidence="1" type="ORF">BJ122_103144</name>
</gene>
<evidence type="ECO:0000313" key="1">
    <source>
        <dbReference type="EMBL" id="PYF04490.1"/>
    </source>
</evidence>
<dbReference type="EMBL" id="QJTI01000003">
    <property type="protein sequence ID" value="PYF04490.1"/>
    <property type="molecule type" value="Genomic_DNA"/>
</dbReference>